<feature type="transmembrane region" description="Helical" evidence="6">
    <location>
        <begin position="76"/>
        <end position="98"/>
    </location>
</feature>
<dbReference type="PANTHER" id="PTHR38459:SF1">
    <property type="entry name" value="PROPHAGE BACTOPRENOL-LINKED GLUCOSE TRANSLOCASE HOMOLOG"/>
    <property type="match status" value="1"/>
</dbReference>
<gene>
    <name evidence="8" type="ORF">HYN46_01140</name>
</gene>
<dbReference type="AlphaFoldDB" id="A0A345P2W2"/>
<accession>A0A345P2W2</accession>
<evidence type="ECO:0000256" key="6">
    <source>
        <dbReference type="SAM" id="Phobius"/>
    </source>
</evidence>
<feature type="transmembrane region" description="Helical" evidence="6">
    <location>
        <begin position="104"/>
        <end position="125"/>
    </location>
</feature>
<feature type="domain" description="GtrA/DPMS transmembrane" evidence="7">
    <location>
        <begin position="12"/>
        <end position="126"/>
    </location>
</feature>
<evidence type="ECO:0000256" key="3">
    <source>
        <dbReference type="ARBA" id="ARBA00022692"/>
    </source>
</evidence>
<comment type="subcellular location">
    <subcellularLocation>
        <location evidence="1">Membrane</location>
        <topology evidence="1">Multi-pass membrane protein</topology>
    </subcellularLocation>
</comment>
<dbReference type="EMBL" id="CP031222">
    <property type="protein sequence ID" value="AXI01621.1"/>
    <property type="molecule type" value="Genomic_DNA"/>
</dbReference>
<dbReference type="OrthoDB" id="8562382at2"/>
<reference evidence="8 9" key="1">
    <citation type="submission" date="2018-07" db="EMBL/GenBank/DDBJ databases">
        <title>Genome sequencing of Moraxellaceae gen. HYN0046.</title>
        <authorList>
            <person name="Kim M."/>
            <person name="Yi H."/>
        </authorList>
    </citation>
    <scope>NUCLEOTIDE SEQUENCE [LARGE SCALE GENOMIC DNA]</scope>
    <source>
        <strain evidence="8 9">HYN0046</strain>
    </source>
</reference>
<evidence type="ECO:0000256" key="4">
    <source>
        <dbReference type="ARBA" id="ARBA00022989"/>
    </source>
</evidence>
<feature type="transmembrane region" description="Helical" evidence="6">
    <location>
        <begin position="12"/>
        <end position="31"/>
    </location>
</feature>
<feature type="transmembrane region" description="Helical" evidence="6">
    <location>
        <begin position="37"/>
        <end position="55"/>
    </location>
</feature>
<keyword evidence="4 6" id="KW-1133">Transmembrane helix</keyword>
<name>A0A345P2W2_9GAMM</name>
<evidence type="ECO:0000256" key="2">
    <source>
        <dbReference type="ARBA" id="ARBA00009399"/>
    </source>
</evidence>
<dbReference type="RefSeq" id="WP_114897731.1">
    <property type="nucleotide sequence ID" value="NZ_CP031222.1"/>
</dbReference>
<dbReference type="PANTHER" id="PTHR38459">
    <property type="entry name" value="PROPHAGE BACTOPRENOL-LINKED GLUCOSE TRANSLOCASE HOMOLOG"/>
    <property type="match status" value="1"/>
</dbReference>
<evidence type="ECO:0000313" key="8">
    <source>
        <dbReference type="EMBL" id="AXI01621.1"/>
    </source>
</evidence>
<dbReference type="Proteomes" id="UP000253940">
    <property type="component" value="Chromosome"/>
</dbReference>
<organism evidence="8 9">
    <name type="scientific">Aquirhabdus parva</name>
    <dbReference type="NCBI Taxonomy" id="2283318"/>
    <lineage>
        <taxon>Bacteria</taxon>
        <taxon>Pseudomonadati</taxon>
        <taxon>Pseudomonadota</taxon>
        <taxon>Gammaproteobacteria</taxon>
        <taxon>Moraxellales</taxon>
        <taxon>Moraxellaceae</taxon>
        <taxon>Aquirhabdus</taxon>
    </lineage>
</organism>
<keyword evidence="5 6" id="KW-0472">Membrane</keyword>
<dbReference type="Pfam" id="PF04138">
    <property type="entry name" value="GtrA_DPMS_TM"/>
    <property type="match status" value="1"/>
</dbReference>
<evidence type="ECO:0000256" key="1">
    <source>
        <dbReference type="ARBA" id="ARBA00004141"/>
    </source>
</evidence>
<proteinExistence type="inferred from homology"/>
<keyword evidence="9" id="KW-1185">Reference proteome</keyword>
<keyword evidence="3 6" id="KW-0812">Transmembrane</keyword>
<protein>
    <submittedName>
        <fullName evidence="8">GtrA family protein</fullName>
    </submittedName>
</protein>
<sequence length="137" mass="15446">MINRQTFWQLARFGVIGVLAALTHYAIAILLTNHGIAAGWANLVAFVTAFWVSYFGHRYFSFDAGDLSHQQTLPRFILVAVIGFIFNETLLLLMLRFTTISIDIGLPFIIILTAAMTFILSRQFAFDTTDSDKRAPR</sequence>
<dbReference type="GO" id="GO:0005886">
    <property type="term" value="C:plasma membrane"/>
    <property type="evidence" value="ECO:0007669"/>
    <property type="project" value="TreeGrafter"/>
</dbReference>
<evidence type="ECO:0000259" key="7">
    <source>
        <dbReference type="Pfam" id="PF04138"/>
    </source>
</evidence>
<dbReference type="KEGG" id="mbah:HYN46_01140"/>
<comment type="similarity">
    <text evidence="2">Belongs to the GtrA family.</text>
</comment>
<dbReference type="GO" id="GO:0000271">
    <property type="term" value="P:polysaccharide biosynthetic process"/>
    <property type="evidence" value="ECO:0007669"/>
    <property type="project" value="InterPro"/>
</dbReference>
<dbReference type="InterPro" id="IPR051401">
    <property type="entry name" value="GtrA_CellWall_Glycosyl"/>
</dbReference>
<evidence type="ECO:0000313" key="9">
    <source>
        <dbReference type="Proteomes" id="UP000253940"/>
    </source>
</evidence>
<evidence type="ECO:0000256" key="5">
    <source>
        <dbReference type="ARBA" id="ARBA00023136"/>
    </source>
</evidence>
<dbReference type="InterPro" id="IPR007267">
    <property type="entry name" value="GtrA_DPMS_TM"/>
</dbReference>